<keyword evidence="6" id="KW-0282">Flagellum</keyword>
<evidence type="ECO:0000256" key="4">
    <source>
        <dbReference type="SAM" id="SignalP"/>
    </source>
</evidence>
<dbReference type="SMART" id="SM00858">
    <property type="entry name" value="SAF"/>
    <property type="match status" value="1"/>
</dbReference>
<keyword evidence="2 4" id="KW-0732">Signal</keyword>
<protein>
    <submittedName>
        <fullName evidence="6">Flagellar basal body P-ring formation chaperone FlgA</fullName>
    </submittedName>
</protein>
<dbReference type="InterPro" id="IPR017585">
    <property type="entry name" value="SAF_FlgA"/>
</dbReference>
<evidence type="ECO:0000313" key="6">
    <source>
        <dbReference type="EMBL" id="MFC0407522.1"/>
    </source>
</evidence>
<evidence type="ECO:0000256" key="1">
    <source>
        <dbReference type="ARBA" id="ARBA00004418"/>
    </source>
</evidence>
<dbReference type="InterPro" id="IPR039246">
    <property type="entry name" value="Flagellar_FlgA"/>
</dbReference>
<proteinExistence type="predicted"/>
<sequence>MRWFPLLLLALLLPASAAQAQLSGAQLSGLRARVVVEGDTIHLGDLFEDAENGSRALGPAPMPGRRITVEMPQLLAIARTYGVAWRPFSAEERVVIERPGRPLPREEWFEPLRNALIALGMDPDAEVDIPGFAAPMVPPDSLPRVTVEQPSLDENRFAATIAVEADGMPALRLRVAGRVSATVPVAVATRRMSLGEVVKASDVRVQRVRVERSRPGLADDAVLVVGQQLRRPIGEGMPFAVRDLGAPVLIEKNSTVVMVVESNGLTLTAQGRAMADAPRGGIVSVMNLSSRQIVEAQAISPGRVRVGPPPPNQR</sequence>
<dbReference type="Gene3D" id="3.90.1210.10">
    <property type="entry name" value="Antifreeze-like/N-acetylneuraminic acid synthase C-terminal domain"/>
    <property type="match status" value="1"/>
</dbReference>
<dbReference type="EMBL" id="JBHLUN010000003">
    <property type="protein sequence ID" value="MFC0407522.1"/>
    <property type="molecule type" value="Genomic_DNA"/>
</dbReference>
<organism evidence="6 7">
    <name type="scientific">Roseomonas elaeocarpi</name>
    <dbReference type="NCBI Taxonomy" id="907779"/>
    <lineage>
        <taxon>Bacteria</taxon>
        <taxon>Pseudomonadati</taxon>
        <taxon>Pseudomonadota</taxon>
        <taxon>Alphaproteobacteria</taxon>
        <taxon>Acetobacterales</taxon>
        <taxon>Roseomonadaceae</taxon>
        <taxon>Roseomonas</taxon>
    </lineage>
</organism>
<dbReference type="PANTHER" id="PTHR36307:SF1">
    <property type="entry name" value="FLAGELLA BASAL BODY P-RING FORMATION PROTEIN FLGA"/>
    <property type="match status" value="1"/>
</dbReference>
<evidence type="ECO:0000256" key="3">
    <source>
        <dbReference type="ARBA" id="ARBA00022764"/>
    </source>
</evidence>
<dbReference type="NCBIfam" id="TIGR03170">
    <property type="entry name" value="flgA_cterm"/>
    <property type="match status" value="1"/>
</dbReference>
<comment type="subcellular location">
    <subcellularLocation>
        <location evidence="1">Periplasm</location>
    </subcellularLocation>
</comment>
<dbReference type="Pfam" id="PF13144">
    <property type="entry name" value="ChapFlgA"/>
    <property type="match status" value="1"/>
</dbReference>
<keyword evidence="6" id="KW-0969">Cilium</keyword>
<keyword evidence="7" id="KW-1185">Reference proteome</keyword>
<dbReference type="CDD" id="cd11614">
    <property type="entry name" value="SAF_CpaB_FlgA_like"/>
    <property type="match status" value="1"/>
</dbReference>
<dbReference type="InterPro" id="IPR013974">
    <property type="entry name" value="SAF"/>
</dbReference>
<dbReference type="PANTHER" id="PTHR36307">
    <property type="entry name" value="FLAGELLA BASAL BODY P-RING FORMATION PROTEIN FLGA"/>
    <property type="match status" value="1"/>
</dbReference>
<dbReference type="RefSeq" id="WP_377043238.1">
    <property type="nucleotide sequence ID" value="NZ_JBHLUN010000003.1"/>
</dbReference>
<dbReference type="Proteomes" id="UP001589865">
    <property type="component" value="Unassembled WGS sequence"/>
</dbReference>
<feature type="domain" description="SAF" evidence="5">
    <location>
        <begin position="183"/>
        <end position="245"/>
    </location>
</feature>
<reference evidence="6 7" key="1">
    <citation type="submission" date="2024-09" db="EMBL/GenBank/DDBJ databases">
        <authorList>
            <person name="Sun Q."/>
            <person name="Mori K."/>
        </authorList>
    </citation>
    <scope>NUCLEOTIDE SEQUENCE [LARGE SCALE GENOMIC DNA]</scope>
    <source>
        <strain evidence="6 7">TBRC 5777</strain>
    </source>
</reference>
<evidence type="ECO:0000313" key="7">
    <source>
        <dbReference type="Proteomes" id="UP001589865"/>
    </source>
</evidence>
<keyword evidence="3" id="KW-0574">Periplasm</keyword>
<feature type="chain" id="PRO_5045533725" evidence="4">
    <location>
        <begin position="21"/>
        <end position="314"/>
    </location>
</feature>
<name>A0ABV6JQD5_9PROT</name>
<evidence type="ECO:0000256" key="2">
    <source>
        <dbReference type="ARBA" id="ARBA00022729"/>
    </source>
</evidence>
<comment type="caution">
    <text evidence="6">The sequence shown here is derived from an EMBL/GenBank/DDBJ whole genome shotgun (WGS) entry which is preliminary data.</text>
</comment>
<accession>A0ABV6JQD5</accession>
<evidence type="ECO:0000259" key="5">
    <source>
        <dbReference type="SMART" id="SM00858"/>
    </source>
</evidence>
<keyword evidence="6" id="KW-0966">Cell projection</keyword>
<dbReference type="Gene3D" id="2.30.30.760">
    <property type="match status" value="1"/>
</dbReference>
<gene>
    <name evidence="6" type="primary">flgA</name>
    <name evidence="6" type="ORF">ACFFGY_04635</name>
</gene>
<feature type="signal peptide" evidence="4">
    <location>
        <begin position="1"/>
        <end position="20"/>
    </location>
</feature>